<organism evidence="1 2">
    <name type="scientific">Bremerella cremea</name>
    <dbReference type="NCBI Taxonomy" id="1031537"/>
    <lineage>
        <taxon>Bacteria</taxon>
        <taxon>Pseudomonadati</taxon>
        <taxon>Planctomycetota</taxon>
        <taxon>Planctomycetia</taxon>
        <taxon>Pirellulales</taxon>
        <taxon>Pirellulaceae</taxon>
        <taxon>Bremerella</taxon>
    </lineage>
</organism>
<dbReference type="Proteomes" id="UP000253562">
    <property type="component" value="Unassembled WGS sequence"/>
</dbReference>
<evidence type="ECO:0000313" key="2">
    <source>
        <dbReference type="Proteomes" id="UP000253562"/>
    </source>
</evidence>
<reference evidence="1 2" key="1">
    <citation type="submission" date="2018-07" db="EMBL/GenBank/DDBJ databases">
        <title>Comparative genomes isolates from brazilian mangrove.</title>
        <authorList>
            <person name="De Araujo J.E."/>
            <person name="Taketani R.G."/>
            <person name="Silva M.C.P."/>
            <person name="Lourenco M.V."/>
            <person name="Oliveira V.M."/>
            <person name="Andreote F.D."/>
        </authorList>
    </citation>
    <scope>NUCLEOTIDE SEQUENCE [LARGE SCALE GENOMIC DNA]</scope>
    <source>
        <strain evidence="1 2">HEX PRIS-MGV</strain>
    </source>
</reference>
<proteinExistence type="predicted"/>
<dbReference type="AlphaFoldDB" id="A0A368KQF6"/>
<comment type="caution">
    <text evidence="1">The sequence shown here is derived from an EMBL/GenBank/DDBJ whole genome shotgun (WGS) entry which is preliminary data.</text>
</comment>
<gene>
    <name evidence="1" type="ORF">DTL42_13485</name>
</gene>
<name>A0A368KQF6_9BACT</name>
<evidence type="ECO:0000313" key="1">
    <source>
        <dbReference type="EMBL" id="RCS48330.1"/>
    </source>
</evidence>
<sequence length="88" mass="10008">MGRPKRADEAGGIYHALNRGNGGWHWQMQPLRVPRCLWPVSLMHQLHRLPVRSSQPPDQRDRLQCFGCQVAAGGLYVRPVQPADWARA</sequence>
<dbReference type="EMBL" id="QPEX01000025">
    <property type="protein sequence ID" value="RCS48330.1"/>
    <property type="molecule type" value="Genomic_DNA"/>
</dbReference>
<protein>
    <submittedName>
        <fullName evidence="1">Uncharacterized protein</fullName>
    </submittedName>
</protein>
<accession>A0A368KQF6</accession>